<evidence type="ECO:0000256" key="2">
    <source>
        <dbReference type="ARBA" id="ARBA00022898"/>
    </source>
</evidence>
<dbReference type="GO" id="GO:0004125">
    <property type="term" value="F:L-seryl-tRNA(Sec) selenium transferase activity"/>
    <property type="evidence" value="ECO:0007669"/>
    <property type="project" value="TreeGrafter"/>
</dbReference>
<sequence length="370" mass="40060">MGIFKTMGLREIINASGKMTALGASAVSDEIADSLRKAAQDYVDIDELMEYTGKVIAESTGAEDGCPVVGAAAGIAIATAAVIAGENLSLIEKIPDTAGIRNEVIVQKGQLVHFGASIGQMIRIGGGKVIEVGQANKVEKEHIEQAVTEKTAALMYIKSHHAVQKGMQPLETMLDIAQRYQLPFIIDAAAEEDFQKYIRFGADIVIYSGGKALAGPTSGMICGKKQLMTACRKQYKGVGRPMKIGKEGMAGLITALKQYPFKSSNTEQQMERMTALCRKLEKIDGLRCSIKQDEAGREIYRAQIQVDENKTGFSAEKLLYLLESGNPAIYLRHHYVNVGILSVDPRPLLPGQEDSIAEAIINIISEGKKK</sequence>
<reference evidence="6" key="1">
    <citation type="submission" date="2016-10" db="EMBL/GenBank/DDBJ databases">
        <authorList>
            <person name="Varghese N."/>
            <person name="Submissions S."/>
        </authorList>
    </citation>
    <scope>NUCLEOTIDE SEQUENCE [LARGE SCALE GENOMIC DNA]</scope>
    <source>
        <strain evidence="6">SP</strain>
    </source>
</reference>
<dbReference type="InterPro" id="IPR006337">
    <property type="entry name" value="DgaE-like"/>
</dbReference>
<organism evidence="5 6">
    <name type="scientific">Evansella caseinilytica</name>
    <dbReference type="NCBI Taxonomy" id="1503961"/>
    <lineage>
        <taxon>Bacteria</taxon>
        <taxon>Bacillati</taxon>
        <taxon>Bacillota</taxon>
        <taxon>Bacilli</taxon>
        <taxon>Bacillales</taxon>
        <taxon>Bacillaceae</taxon>
        <taxon>Evansella</taxon>
    </lineage>
</organism>
<keyword evidence="5" id="KW-0808">Transferase</keyword>
<dbReference type="Proteomes" id="UP000198935">
    <property type="component" value="Unassembled WGS sequence"/>
</dbReference>
<dbReference type="STRING" id="1503961.SAMN05421736_101507"/>
<feature type="modified residue" description="N6-(pyridoxal phosphate)lysine" evidence="4">
    <location>
        <position position="211"/>
    </location>
</feature>
<evidence type="ECO:0000313" key="6">
    <source>
        <dbReference type="Proteomes" id="UP000198935"/>
    </source>
</evidence>
<dbReference type="InterPro" id="IPR015421">
    <property type="entry name" value="PyrdxlP-dep_Trfase_major"/>
</dbReference>
<dbReference type="SUPFAM" id="SSF53383">
    <property type="entry name" value="PLP-dependent transferases"/>
    <property type="match status" value="1"/>
</dbReference>
<dbReference type="Pfam" id="PF03841">
    <property type="entry name" value="SelA"/>
    <property type="match status" value="1"/>
</dbReference>
<dbReference type="Gene3D" id="3.40.640.10">
    <property type="entry name" value="Type I PLP-dependent aspartate aminotransferase-like (Major domain)"/>
    <property type="match status" value="1"/>
</dbReference>
<dbReference type="NCBIfam" id="TIGR01437">
    <property type="entry name" value="selA_rel"/>
    <property type="match status" value="1"/>
</dbReference>
<dbReference type="EMBL" id="FNPI01000001">
    <property type="protein sequence ID" value="SDY15156.1"/>
    <property type="molecule type" value="Genomic_DNA"/>
</dbReference>
<accession>A0A1H3HHZ0</accession>
<evidence type="ECO:0000256" key="4">
    <source>
        <dbReference type="PIRSR" id="PIRSR618319-50"/>
    </source>
</evidence>
<evidence type="ECO:0000313" key="5">
    <source>
        <dbReference type="EMBL" id="SDY15156.1"/>
    </source>
</evidence>
<comment type="cofactor">
    <cofactor evidence="1 4">
        <name>pyridoxal 5'-phosphate</name>
        <dbReference type="ChEBI" id="CHEBI:597326"/>
    </cofactor>
</comment>
<dbReference type="InterPro" id="IPR015424">
    <property type="entry name" value="PyrdxlP-dep_Trfase"/>
</dbReference>
<protein>
    <submittedName>
        <fullName evidence="5">L-seryl-tRNA(Ser) seleniumtransferase/D-glucosaminate-6-phosphate ammonia-lyase</fullName>
    </submittedName>
</protein>
<proteinExistence type="inferred from homology"/>
<dbReference type="OrthoDB" id="9787096at2"/>
<dbReference type="PANTHER" id="PTHR32328:SF0">
    <property type="entry name" value="L-SERYL-TRNA(SEC) SELENIUM TRANSFERASE"/>
    <property type="match status" value="1"/>
</dbReference>
<gene>
    <name evidence="5" type="ORF">SAMN05421736_101507</name>
</gene>
<keyword evidence="2 4" id="KW-0663">Pyridoxal phosphate</keyword>
<comment type="similarity">
    <text evidence="3">Belongs to the SelA family.</text>
</comment>
<dbReference type="InterPro" id="IPR018319">
    <property type="entry name" value="SelA-like"/>
</dbReference>
<dbReference type="PANTHER" id="PTHR32328">
    <property type="entry name" value="L-SERYL-TRNA(SEC) SELENIUM TRANSFERASE"/>
    <property type="match status" value="1"/>
</dbReference>
<evidence type="ECO:0000256" key="3">
    <source>
        <dbReference type="ARBA" id="ARBA00044507"/>
    </source>
</evidence>
<evidence type="ECO:0000256" key="1">
    <source>
        <dbReference type="ARBA" id="ARBA00001933"/>
    </source>
</evidence>
<keyword evidence="6" id="KW-1185">Reference proteome</keyword>
<keyword evidence="5" id="KW-0456">Lyase</keyword>
<name>A0A1H3HHZ0_9BACI</name>
<dbReference type="GO" id="GO:0016829">
    <property type="term" value="F:lyase activity"/>
    <property type="evidence" value="ECO:0007669"/>
    <property type="project" value="UniProtKB-KW"/>
</dbReference>
<dbReference type="AlphaFoldDB" id="A0A1H3HHZ0"/>